<dbReference type="InterPro" id="IPR050991">
    <property type="entry name" value="ECM_Regulatory_Proteins"/>
</dbReference>
<dbReference type="SMART" id="SM00060">
    <property type="entry name" value="FN3"/>
    <property type="match status" value="5"/>
</dbReference>
<accession>A0A1I7ZAW5</accession>
<dbReference type="PANTHER" id="PTHR46708">
    <property type="entry name" value="TENASCIN"/>
    <property type="match status" value="1"/>
</dbReference>
<evidence type="ECO:0000256" key="1">
    <source>
        <dbReference type="ARBA" id="ARBA00022737"/>
    </source>
</evidence>
<proteinExistence type="predicted"/>
<dbReference type="InterPro" id="IPR013783">
    <property type="entry name" value="Ig-like_fold"/>
</dbReference>
<evidence type="ECO:0000313" key="5">
    <source>
        <dbReference type="WBParaSite" id="L893_g24565.t1"/>
    </source>
</evidence>
<reference evidence="5" key="1">
    <citation type="submission" date="2016-11" db="UniProtKB">
        <authorList>
            <consortium name="WormBaseParasite"/>
        </authorList>
    </citation>
    <scope>IDENTIFICATION</scope>
</reference>
<sequence length="723" mass="81974">MFVVRRRFVDKPTSGDLRRTDSLYWTDGQRLEAKSMAQSKVQFPVRALSDGQGLQELAKCPNGRNVAAVTAAPLHSDKRGTPFLLCALPALLAFFWCTPGTEAIAAVPSIQNLRARLDSTTDSIFVEWSFAGAKHNVQFVIRYRLLNRDDGNLDWKIARTSEEMVRLHLPEIRNGDELEVQVKAERGGHVIEDWSQQLLISVTKQMVVGGLRVPEDDLIPPLDFQAHILGPSSVRLEWSANEQSNVPDLFYLVNVKQLTSESGENLLRQQIKIGATHFTLGNLIPGERYEMTIRSATSLDRISSTAAIIEINMPKEDEYFEVGNLIITSHFKNDGTGVVNLTWDVPPEVQHRIVSYDVQYSEEGRNDWKQLKFSGIRASAALYSLKSDTEYVLRIRTVLTNRLETESGLFRFRTPKVAVNPISKVDVIFSSDTNSVRLQWMLEPHVQQDQVVGYDVYLTENKDLPESHWRHIPLNRAEAALSVEDLKSATTYYVKVHVRRADGTVLSAPFVYRFKTIDYENTHVESRAPNSLAYRNIGPGKVNVSWSYPFNIAANVIGSVVYYTDDKHLPLDQWKQLHVTNPKQKTIELSNLREGTQYHVHIVPKMSNGELDFSSSENFQLRTDKIDKRIFDTARHPRPSHRPQPPMQSMELPEADSEPKQMRILGCNPDAFKVRVRASNISNNVVDWLCLVRKVCASRGEARTGMVHPRESARLHSELLNGV</sequence>
<protein>
    <submittedName>
        <fullName evidence="5">Protein-tyrosine-phosphatase</fullName>
    </submittedName>
</protein>
<dbReference type="PANTHER" id="PTHR46708:SF2">
    <property type="entry name" value="FIBRONECTIN TYPE-III DOMAIN-CONTAINING PROTEIN"/>
    <property type="match status" value="1"/>
</dbReference>
<dbReference type="SUPFAM" id="SSF49265">
    <property type="entry name" value="Fibronectin type III"/>
    <property type="match status" value="3"/>
</dbReference>
<dbReference type="Pfam" id="PF00041">
    <property type="entry name" value="fn3"/>
    <property type="match status" value="3"/>
</dbReference>
<dbReference type="Proteomes" id="UP000095287">
    <property type="component" value="Unplaced"/>
</dbReference>
<dbReference type="InterPro" id="IPR003961">
    <property type="entry name" value="FN3_dom"/>
</dbReference>
<feature type="domain" description="Fibronectin type-III" evidence="3">
    <location>
        <begin position="220"/>
        <end position="316"/>
    </location>
</feature>
<feature type="domain" description="Fibronectin type-III" evidence="3">
    <location>
        <begin position="528"/>
        <end position="624"/>
    </location>
</feature>
<organism evidence="4 5">
    <name type="scientific">Steinernema glaseri</name>
    <dbReference type="NCBI Taxonomy" id="37863"/>
    <lineage>
        <taxon>Eukaryota</taxon>
        <taxon>Metazoa</taxon>
        <taxon>Ecdysozoa</taxon>
        <taxon>Nematoda</taxon>
        <taxon>Chromadorea</taxon>
        <taxon>Rhabditida</taxon>
        <taxon>Tylenchina</taxon>
        <taxon>Panagrolaimomorpha</taxon>
        <taxon>Strongyloidoidea</taxon>
        <taxon>Steinernematidae</taxon>
        <taxon>Steinernema</taxon>
    </lineage>
</organism>
<dbReference type="PROSITE" id="PS50853">
    <property type="entry name" value="FN3"/>
    <property type="match status" value="4"/>
</dbReference>
<keyword evidence="1" id="KW-0677">Repeat</keyword>
<evidence type="ECO:0000313" key="4">
    <source>
        <dbReference type="Proteomes" id="UP000095287"/>
    </source>
</evidence>
<dbReference type="CDD" id="cd00063">
    <property type="entry name" value="FN3"/>
    <property type="match status" value="4"/>
</dbReference>
<feature type="domain" description="Fibronectin type-III" evidence="3">
    <location>
        <begin position="421"/>
        <end position="519"/>
    </location>
</feature>
<feature type="domain" description="Fibronectin type-III" evidence="3">
    <location>
        <begin position="321"/>
        <end position="417"/>
    </location>
</feature>
<dbReference type="AlphaFoldDB" id="A0A1I7ZAW5"/>
<evidence type="ECO:0000259" key="3">
    <source>
        <dbReference type="PROSITE" id="PS50853"/>
    </source>
</evidence>
<dbReference type="WBParaSite" id="L893_g24565.t1">
    <property type="protein sequence ID" value="L893_g24565.t1"/>
    <property type="gene ID" value="L893_g24565"/>
</dbReference>
<keyword evidence="4" id="KW-1185">Reference proteome</keyword>
<feature type="region of interest" description="Disordered" evidence="2">
    <location>
        <begin position="635"/>
        <end position="654"/>
    </location>
</feature>
<name>A0A1I7ZAW5_9BILA</name>
<dbReference type="Gene3D" id="2.60.40.10">
    <property type="entry name" value="Immunoglobulins"/>
    <property type="match status" value="5"/>
</dbReference>
<evidence type="ECO:0000256" key="2">
    <source>
        <dbReference type="SAM" id="MobiDB-lite"/>
    </source>
</evidence>
<dbReference type="InterPro" id="IPR036116">
    <property type="entry name" value="FN3_sf"/>
</dbReference>